<gene>
    <name evidence="3" type="ORF">B0X71_04645</name>
</gene>
<reference evidence="3 4" key="1">
    <citation type="submission" date="2017-02" db="EMBL/GenBank/DDBJ databases">
        <title>The complete genomic sequence of a novel cold adapted crude oil-degrading bacterium Planococcus qaidamina Y42.</title>
        <authorList>
            <person name="Yang R."/>
        </authorList>
    </citation>
    <scope>NUCLEOTIDE SEQUENCE [LARGE SCALE GENOMIC DNA]</scope>
    <source>
        <strain evidence="3 4">Y42</strain>
    </source>
</reference>
<name>A0A1Q2KXC5_9BACL</name>
<comment type="similarity">
    <text evidence="1">Belongs to the aspartate/glutamate racemases family.</text>
</comment>
<protein>
    <submittedName>
        <fullName evidence="3">Aspartate racemase</fullName>
    </submittedName>
</protein>
<dbReference type="Proteomes" id="UP000188184">
    <property type="component" value="Chromosome"/>
</dbReference>
<dbReference type="EMBL" id="CP019640">
    <property type="protein sequence ID" value="AQQ52467.1"/>
    <property type="molecule type" value="Genomic_DNA"/>
</dbReference>
<keyword evidence="2" id="KW-0413">Isomerase</keyword>
<dbReference type="PROSITE" id="PS00924">
    <property type="entry name" value="ASP_GLU_RACEMASE_2"/>
    <property type="match status" value="1"/>
</dbReference>
<organism evidence="3 4">
    <name type="scientific">Planococcus lenghuensis</name>
    <dbReference type="NCBI Taxonomy" id="2213202"/>
    <lineage>
        <taxon>Bacteria</taxon>
        <taxon>Bacillati</taxon>
        <taxon>Bacillota</taxon>
        <taxon>Bacilli</taxon>
        <taxon>Bacillales</taxon>
        <taxon>Caryophanaceae</taxon>
        <taxon>Planococcus</taxon>
    </lineage>
</organism>
<dbReference type="RefSeq" id="WP_077588351.1">
    <property type="nucleotide sequence ID" value="NZ_CP019640.1"/>
</dbReference>
<dbReference type="PANTHER" id="PTHR21198:SF7">
    <property type="entry name" value="ASPARTATE-GLUTAMATE RACEMASE FAMILY"/>
    <property type="match status" value="1"/>
</dbReference>
<dbReference type="PROSITE" id="PS00923">
    <property type="entry name" value="ASP_GLU_RACEMASE_1"/>
    <property type="match status" value="1"/>
</dbReference>
<keyword evidence="4" id="KW-1185">Reference proteome</keyword>
<dbReference type="InterPro" id="IPR018187">
    <property type="entry name" value="Asp/Glu_racemase_AS_1"/>
</dbReference>
<accession>A0A1Q2KXC5</accession>
<dbReference type="KEGG" id="pmar:B0X71_04645"/>
<evidence type="ECO:0000313" key="3">
    <source>
        <dbReference type="EMBL" id="AQQ52467.1"/>
    </source>
</evidence>
<dbReference type="NCBIfam" id="TIGR00035">
    <property type="entry name" value="asp_race"/>
    <property type="match status" value="1"/>
</dbReference>
<evidence type="ECO:0000313" key="4">
    <source>
        <dbReference type="Proteomes" id="UP000188184"/>
    </source>
</evidence>
<dbReference type="SUPFAM" id="SSF53681">
    <property type="entry name" value="Aspartate/glutamate racemase"/>
    <property type="match status" value="2"/>
</dbReference>
<dbReference type="OrthoDB" id="9803739at2"/>
<dbReference type="PANTHER" id="PTHR21198">
    <property type="entry name" value="GLUTAMATE RACEMASE"/>
    <property type="match status" value="1"/>
</dbReference>
<dbReference type="InterPro" id="IPR001920">
    <property type="entry name" value="Asp/Glu_race"/>
</dbReference>
<evidence type="ECO:0000256" key="1">
    <source>
        <dbReference type="ARBA" id="ARBA00007847"/>
    </source>
</evidence>
<dbReference type="InterPro" id="IPR015942">
    <property type="entry name" value="Asp/Glu/hydantoin_racemase"/>
</dbReference>
<dbReference type="Pfam" id="PF01177">
    <property type="entry name" value="Asp_Glu_race"/>
    <property type="match status" value="1"/>
</dbReference>
<dbReference type="AlphaFoldDB" id="A0A1Q2KXC5"/>
<evidence type="ECO:0000256" key="2">
    <source>
        <dbReference type="ARBA" id="ARBA00023235"/>
    </source>
</evidence>
<dbReference type="GO" id="GO:0047661">
    <property type="term" value="F:amino-acid racemase activity"/>
    <property type="evidence" value="ECO:0007669"/>
    <property type="project" value="InterPro"/>
</dbReference>
<dbReference type="InterPro" id="IPR004380">
    <property type="entry name" value="Asp_race"/>
</dbReference>
<dbReference type="Gene3D" id="3.40.50.1860">
    <property type="match status" value="2"/>
</dbReference>
<proteinExistence type="inferred from homology"/>
<sequence length="239" mass="26148">MKKTLGIIGGVGPLATMYLGESVVRRTLASKDQEHIPMLISNNPHIPDRTAYILGESAENPVPVMIRDALKLVGMGAEVLAMPCNTAHSFYEQLQEALPVPLLHMVNETANEAKREGATRTGILATDGTLKTRVYQKACAEAGLMPIVPRADIQELVMSVIYKNVKAGEPVNAENWQKIDAYMRGAGCEKVLLGCTELSIVYKELALSDRYIDSSVVLAERAIEACGYEVKNKRLSLDY</sequence>
<dbReference type="InterPro" id="IPR033134">
    <property type="entry name" value="Asp/Glu_racemase_AS_2"/>
</dbReference>